<accession>A0A7S8C5J0</accession>
<dbReference type="GO" id="GO:0046872">
    <property type="term" value="F:metal ion binding"/>
    <property type="evidence" value="ECO:0007669"/>
    <property type="project" value="UniProtKB-KW"/>
</dbReference>
<dbReference type="PANTHER" id="PTHR32494:SF19">
    <property type="entry name" value="ALLANTOATE DEIMINASE-RELATED"/>
    <property type="match status" value="1"/>
</dbReference>
<evidence type="ECO:0000256" key="3">
    <source>
        <dbReference type="ARBA" id="ARBA00011738"/>
    </source>
</evidence>
<keyword evidence="10" id="KW-1185">Reference proteome</keyword>
<name>A0A7S8C5J0_9HYPH</name>
<comment type="subunit">
    <text evidence="3">Homodimer.</text>
</comment>
<reference evidence="9 10" key="1">
    <citation type="submission" date="2020-06" db="EMBL/GenBank/DDBJ databases">
        <title>Genome sequence of 2 isolates from Red Sea Mangroves.</title>
        <authorList>
            <person name="Sefrji F."/>
            <person name="Michoud G."/>
            <person name="Merlino G."/>
            <person name="Daffonchio D."/>
        </authorList>
    </citation>
    <scope>NUCLEOTIDE SEQUENCE [LARGE SCALE GENOMIC DNA]</scope>
    <source>
        <strain evidence="9 10">R1DC25</strain>
    </source>
</reference>
<evidence type="ECO:0000313" key="10">
    <source>
        <dbReference type="Proteomes" id="UP000593594"/>
    </source>
</evidence>
<dbReference type="NCBIfam" id="NF006775">
    <property type="entry name" value="PRK09290.2-5"/>
    <property type="match status" value="1"/>
</dbReference>
<dbReference type="SUPFAM" id="SSF55031">
    <property type="entry name" value="Bacterial exopeptidase dimerisation domain"/>
    <property type="match status" value="1"/>
</dbReference>
<keyword evidence="4 7" id="KW-0479">Metal-binding</keyword>
<comment type="cofactor">
    <cofactor evidence="7">
        <name>Zn(2+)</name>
        <dbReference type="ChEBI" id="CHEBI:29105"/>
    </cofactor>
    <text evidence="7">Binds 2 Zn(2+) ions per subunit.</text>
</comment>
<comment type="similarity">
    <text evidence="2">Belongs to the peptidase M20 family.</text>
</comment>
<dbReference type="InterPro" id="IPR002933">
    <property type="entry name" value="Peptidase_M20"/>
</dbReference>
<evidence type="ECO:0000256" key="8">
    <source>
        <dbReference type="PIRSR" id="PIRSR001235-2"/>
    </source>
</evidence>
<dbReference type="KEGG" id="kmn:HW532_14575"/>
<evidence type="ECO:0000256" key="2">
    <source>
        <dbReference type="ARBA" id="ARBA00006153"/>
    </source>
</evidence>
<proteinExistence type="inferred from homology"/>
<feature type="binding site" evidence="7">
    <location>
        <position position="194"/>
    </location>
    <ligand>
        <name>Zn(2+)</name>
        <dbReference type="ChEBI" id="CHEBI:29105"/>
        <label>1</label>
    </ligand>
</feature>
<dbReference type="Gene3D" id="3.30.70.360">
    <property type="match status" value="1"/>
</dbReference>
<dbReference type="CDD" id="cd03884">
    <property type="entry name" value="M20_bAS"/>
    <property type="match status" value="1"/>
</dbReference>
<keyword evidence="6" id="KW-0464">Manganese</keyword>
<feature type="binding site" evidence="7">
    <location>
        <position position="95"/>
    </location>
    <ligand>
        <name>Zn(2+)</name>
        <dbReference type="ChEBI" id="CHEBI:29105"/>
        <label>2</label>
    </ligand>
</feature>
<evidence type="ECO:0000256" key="1">
    <source>
        <dbReference type="ARBA" id="ARBA00001936"/>
    </source>
</evidence>
<dbReference type="NCBIfam" id="TIGR01879">
    <property type="entry name" value="hydantase"/>
    <property type="match status" value="1"/>
</dbReference>
<dbReference type="EMBL" id="CP058214">
    <property type="protein sequence ID" value="QPC43802.1"/>
    <property type="molecule type" value="Genomic_DNA"/>
</dbReference>
<evidence type="ECO:0000256" key="5">
    <source>
        <dbReference type="ARBA" id="ARBA00022801"/>
    </source>
</evidence>
<dbReference type="PANTHER" id="PTHR32494">
    <property type="entry name" value="ALLANTOATE DEIMINASE-RELATED"/>
    <property type="match status" value="1"/>
</dbReference>
<keyword evidence="7" id="KW-0862">Zinc</keyword>
<organism evidence="9 10">
    <name type="scientific">Kaustia mangrovi</name>
    <dbReference type="NCBI Taxonomy" id="2593653"/>
    <lineage>
        <taxon>Bacteria</taxon>
        <taxon>Pseudomonadati</taxon>
        <taxon>Pseudomonadota</taxon>
        <taxon>Alphaproteobacteria</taxon>
        <taxon>Hyphomicrobiales</taxon>
        <taxon>Parvibaculaceae</taxon>
        <taxon>Kaustia</taxon>
    </lineage>
</organism>
<feature type="binding site" evidence="8">
    <location>
        <position position="278"/>
    </location>
    <ligand>
        <name>allantoate</name>
        <dbReference type="ChEBI" id="CHEBI:17536"/>
    </ligand>
</feature>
<dbReference type="InterPro" id="IPR010158">
    <property type="entry name" value="Amidase_Cbmase"/>
</dbReference>
<sequence length="415" mass="44154">MGDIALTTLGQDIMARLDEAARFSEPGPGVTRFFLTPEHRQVADLVRRWMEEAGLAVHMDAAGTVVGRLEGPAPDAPTLIVGSHVDTVREGGKYDGMLGVVMPIVCAQEIRRSGTALPYALEIVAFGDEEGARFPTTLIGSRALSGLFDPATLDLADRAGVTLGQAFADFGLDPAGIPALKRDPEKTLGYVEVHIEQGPVLEAEDLPVGVVTAITGIERHTVAFTGKASHAGTTPMETRRDALAGAAQAIAAVERIARETDDLVGTVGSILMEPNVINVIPARCELGVELRSPERGIRETARRTVLESCEEIARARGLGFEHTLGYEEDGAACSPRIVAALKEAVEADGYRPRELFSGAGHDGLAMSALTDIGMLFVRCRDGLSHHPDEHIAEEDADAGARVLLSFLTRFGTPRP</sequence>
<feature type="binding site" evidence="8">
    <location>
        <position position="291"/>
    </location>
    <ligand>
        <name>allantoate</name>
        <dbReference type="ChEBI" id="CHEBI:17536"/>
    </ligand>
</feature>
<evidence type="ECO:0000256" key="6">
    <source>
        <dbReference type="ARBA" id="ARBA00023211"/>
    </source>
</evidence>
<dbReference type="SUPFAM" id="SSF53187">
    <property type="entry name" value="Zn-dependent exopeptidases"/>
    <property type="match status" value="1"/>
</dbReference>
<evidence type="ECO:0000313" key="9">
    <source>
        <dbReference type="EMBL" id="QPC43802.1"/>
    </source>
</evidence>
<comment type="cofactor">
    <cofactor evidence="1">
        <name>Mn(2+)</name>
        <dbReference type="ChEBI" id="CHEBI:29035"/>
    </cofactor>
</comment>
<keyword evidence="5 9" id="KW-0378">Hydrolase</keyword>
<dbReference type="AlphaFoldDB" id="A0A7S8C5J0"/>
<dbReference type="InterPro" id="IPR036264">
    <property type="entry name" value="Bact_exopeptidase_dim_dom"/>
</dbReference>
<evidence type="ECO:0000256" key="7">
    <source>
        <dbReference type="PIRSR" id="PIRSR001235-1"/>
    </source>
</evidence>
<gene>
    <name evidence="9" type="ORF">HW532_14575</name>
</gene>
<dbReference type="PIRSF" id="PIRSF001235">
    <property type="entry name" value="Amidase_carbamoylase"/>
    <property type="match status" value="1"/>
</dbReference>
<feature type="binding site" evidence="7">
    <location>
        <position position="385"/>
    </location>
    <ligand>
        <name>Zn(2+)</name>
        <dbReference type="ChEBI" id="CHEBI:29105"/>
        <label>2</label>
    </ligand>
</feature>
<feature type="binding site" evidence="7">
    <location>
        <position position="95"/>
    </location>
    <ligand>
        <name>Zn(2+)</name>
        <dbReference type="ChEBI" id="CHEBI:29105"/>
        <label>1</label>
    </ligand>
</feature>
<feature type="binding site" evidence="7">
    <location>
        <position position="84"/>
    </location>
    <ligand>
        <name>Zn(2+)</name>
        <dbReference type="ChEBI" id="CHEBI:29105"/>
        <label>1</label>
    </ligand>
</feature>
<evidence type="ECO:0000256" key="4">
    <source>
        <dbReference type="ARBA" id="ARBA00022723"/>
    </source>
</evidence>
<dbReference type="GO" id="GO:0016813">
    <property type="term" value="F:hydrolase activity, acting on carbon-nitrogen (but not peptide) bonds, in linear amidines"/>
    <property type="evidence" value="ECO:0007669"/>
    <property type="project" value="InterPro"/>
</dbReference>
<feature type="binding site" evidence="7">
    <location>
        <position position="130"/>
    </location>
    <ligand>
        <name>Zn(2+)</name>
        <dbReference type="ChEBI" id="CHEBI:29105"/>
        <label>2</label>
    </ligand>
</feature>
<dbReference type="Pfam" id="PF01546">
    <property type="entry name" value="Peptidase_M20"/>
    <property type="match status" value="1"/>
</dbReference>
<dbReference type="Proteomes" id="UP000593594">
    <property type="component" value="Chromosome"/>
</dbReference>
<dbReference type="Gene3D" id="3.40.630.10">
    <property type="entry name" value="Zn peptidases"/>
    <property type="match status" value="1"/>
</dbReference>
<protein>
    <submittedName>
        <fullName evidence="9">Allantoate amidohydrolase</fullName>
    </submittedName>
</protein>
<feature type="binding site" evidence="8">
    <location>
        <position position="219"/>
    </location>
    <ligand>
        <name>allantoate</name>
        <dbReference type="ChEBI" id="CHEBI:17536"/>
    </ligand>
</feature>